<evidence type="ECO:0000313" key="11">
    <source>
        <dbReference type="Proteomes" id="UP000239590"/>
    </source>
</evidence>
<dbReference type="Pfam" id="PF12704">
    <property type="entry name" value="MacB_PCD"/>
    <property type="match status" value="1"/>
</dbReference>
<protein>
    <recommendedName>
        <fullName evidence="12">ABC transporter permease</fullName>
    </recommendedName>
</protein>
<dbReference type="AlphaFoldDB" id="A0A2S7IM85"/>
<dbReference type="PANTHER" id="PTHR30489:SF0">
    <property type="entry name" value="LIPOPROTEIN-RELEASING SYSTEM TRANSMEMBRANE PROTEIN LOLE"/>
    <property type="match status" value="1"/>
</dbReference>
<evidence type="ECO:0000256" key="4">
    <source>
        <dbReference type="ARBA" id="ARBA00022692"/>
    </source>
</evidence>
<dbReference type="InterPro" id="IPR025857">
    <property type="entry name" value="MacB_PCD"/>
</dbReference>
<dbReference type="InterPro" id="IPR003838">
    <property type="entry name" value="ABC3_permease_C"/>
</dbReference>
<dbReference type="Pfam" id="PF02687">
    <property type="entry name" value="FtsX"/>
    <property type="match status" value="1"/>
</dbReference>
<keyword evidence="6 7" id="KW-0472">Membrane</keyword>
<feature type="transmembrane region" description="Helical" evidence="7">
    <location>
        <begin position="373"/>
        <end position="393"/>
    </location>
</feature>
<dbReference type="PANTHER" id="PTHR30489">
    <property type="entry name" value="LIPOPROTEIN-RELEASING SYSTEM TRANSMEMBRANE PROTEIN LOLE"/>
    <property type="match status" value="1"/>
</dbReference>
<dbReference type="OrthoDB" id="1522724at2"/>
<sequence>MNLAFLVARRYFLTKKKTSFINLIAIISMLGVCIGTMALVVVLSVFNGLEDFNRQLFKTFDADLRIVPASGKNFRVTDSLRTELKKIQGIKHITQVYEENALVQYGDQRTVVTIKAMDDNLQSHPEMDTARIAGSLILQQQQQNFAVLGIGVARMLGLRPEDPLTPLEIWYPRKNANLAAPGLDAFNQANIQPGGIFSIEQTFDDQYVFVPLRFAEDLFETEGKRTALELQLQPGVAVESVQKQVKMALGSTFNVQNPDEQHASLFRAIQIEKLFVFITLTLIVAIASFNIYFSLSMLAIEKKSDVATLLALGAWPGLIRRIFLTEGALVGFSGALVGLLTGIGICWLQQEYGLIKMELVGSLVDAYPVRMQLFDLVGVTVAIIIITLAASWMPAQKAANQEL</sequence>
<evidence type="ECO:0000259" key="8">
    <source>
        <dbReference type="Pfam" id="PF02687"/>
    </source>
</evidence>
<evidence type="ECO:0000256" key="2">
    <source>
        <dbReference type="ARBA" id="ARBA00005236"/>
    </source>
</evidence>
<keyword evidence="5 7" id="KW-1133">Transmembrane helix</keyword>
<comment type="caution">
    <text evidence="10">The sequence shown here is derived from an EMBL/GenBank/DDBJ whole genome shotgun (WGS) entry which is preliminary data.</text>
</comment>
<comment type="subcellular location">
    <subcellularLocation>
        <location evidence="1">Cell membrane</location>
        <topology evidence="1">Multi-pass membrane protein</topology>
    </subcellularLocation>
</comment>
<keyword evidence="3" id="KW-1003">Cell membrane</keyword>
<dbReference type="RefSeq" id="WP_104710007.1">
    <property type="nucleotide sequence ID" value="NZ_PTRA01000001.1"/>
</dbReference>
<keyword evidence="11" id="KW-1185">Reference proteome</keyword>
<evidence type="ECO:0000256" key="6">
    <source>
        <dbReference type="ARBA" id="ARBA00023136"/>
    </source>
</evidence>
<evidence type="ECO:0008006" key="12">
    <source>
        <dbReference type="Google" id="ProtNLM"/>
    </source>
</evidence>
<feature type="domain" description="ABC3 transporter permease C-terminal" evidence="8">
    <location>
        <begin position="278"/>
        <end position="402"/>
    </location>
</feature>
<feature type="transmembrane region" description="Helical" evidence="7">
    <location>
        <begin position="274"/>
        <end position="293"/>
    </location>
</feature>
<dbReference type="InterPro" id="IPR051447">
    <property type="entry name" value="Lipoprotein-release_system"/>
</dbReference>
<proteinExistence type="inferred from homology"/>
<evidence type="ECO:0000256" key="1">
    <source>
        <dbReference type="ARBA" id="ARBA00004651"/>
    </source>
</evidence>
<feature type="domain" description="MacB-like periplasmic core" evidence="9">
    <location>
        <begin position="26"/>
        <end position="157"/>
    </location>
</feature>
<dbReference type="EMBL" id="PTRA01000001">
    <property type="protein sequence ID" value="PQA58837.1"/>
    <property type="molecule type" value="Genomic_DNA"/>
</dbReference>
<dbReference type="GO" id="GO:0044874">
    <property type="term" value="P:lipoprotein localization to outer membrane"/>
    <property type="evidence" value="ECO:0007669"/>
    <property type="project" value="TreeGrafter"/>
</dbReference>
<evidence type="ECO:0000256" key="3">
    <source>
        <dbReference type="ARBA" id="ARBA00022475"/>
    </source>
</evidence>
<reference evidence="11" key="1">
    <citation type="submission" date="2018-02" db="EMBL/GenBank/DDBJ databases">
        <title>Genome sequencing of Solimonas sp. HR-BB.</title>
        <authorList>
            <person name="Lee Y."/>
            <person name="Jeon C.O."/>
        </authorList>
    </citation>
    <scope>NUCLEOTIDE SEQUENCE [LARGE SCALE GENOMIC DNA]</scope>
    <source>
        <strain evidence="11">HR-U</strain>
    </source>
</reference>
<dbReference type="GO" id="GO:0098797">
    <property type="term" value="C:plasma membrane protein complex"/>
    <property type="evidence" value="ECO:0007669"/>
    <property type="project" value="TreeGrafter"/>
</dbReference>
<organism evidence="10 11">
    <name type="scientific">Siphonobacter curvatus</name>
    <dbReference type="NCBI Taxonomy" id="2094562"/>
    <lineage>
        <taxon>Bacteria</taxon>
        <taxon>Pseudomonadati</taxon>
        <taxon>Bacteroidota</taxon>
        <taxon>Cytophagia</taxon>
        <taxon>Cytophagales</taxon>
        <taxon>Cytophagaceae</taxon>
        <taxon>Siphonobacter</taxon>
    </lineage>
</organism>
<evidence type="ECO:0000259" key="9">
    <source>
        <dbReference type="Pfam" id="PF12704"/>
    </source>
</evidence>
<evidence type="ECO:0000256" key="5">
    <source>
        <dbReference type="ARBA" id="ARBA00022989"/>
    </source>
</evidence>
<feature type="transmembrane region" description="Helical" evidence="7">
    <location>
        <begin position="20"/>
        <end position="46"/>
    </location>
</feature>
<evidence type="ECO:0000256" key="7">
    <source>
        <dbReference type="SAM" id="Phobius"/>
    </source>
</evidence>
<keyword evidence="4 7" id="KW-0812">Transmembrane</keyword>
<name>A0A2S7IM85_9BACT</name>
<evidence type="ECO:0000313" key="10">
    <source>
        <dbReference type="EMBL" id="PQA58837.1"/>
    </source>
</evidence>
<comment type="similarity">
    <text evidence="2">Belongs to the ABC-4 integral membrane protein family. LolC/E subfamily.</text>
</comment>
<accession>A0A2S7IM85</accession>
<dbReference type="Proteomes" id="UP000239590">
    <property type="component" value="Unassembled WGS sequence"/>
</dbReference>
<gene>
    <name evidence="10" type="ORF">C5O19_04020</name>
</gene>
<feature type="transmembrane region" description="Helical" evidence="7">
    <location>
        <begin position="329"/>
        <end position="348"/>
    </location>
</feature>